<evidence type="ECO:0000313" key="2">
    <source>
        <dbReference type="Proteomes" id="UP000282926"/>
    </source>
</evidence>
<dbReference type="Pfam" id="PF09481">
    <property type="entry name" value="CRISPR_Cse1"/>
    <property type="match status" value="1"/>
</dbReference>
<accession>A0ABY0CUY9</accession>
<organism evidence="1 2">
    <name type="scientific">Lujinxingia sediminis</name>
    <dbReference type="NCBI Taxonomy" id="2480984"/>
    <lineage>
        <taxon>Bacteria</taxon>
        <taxon>Deltaproteobacteria</taxon>
        <taxon>Bradymonadales</taxon>
        <taxon>Lujinxingiaceae</taxon>
        <taxon>Lujinxingia</taxon>
    </lineage>
</organism>
<reference evidence="1 2" key="1">
    <citation type="submission" date="2019-01" db="EMBL/GenBank/DDBJ databases">
        <title>Lujinxingia litoralis gen. nov., sp. nov. and Lujinxingia sediminis gen. nov., sp. nov., new members in the order Bradymonadales, isolated from coastal sediment.</title>
        <authorList>
            <person name="Li C.-M."/>
        </authorList>
    </citation>
    <scope>NUCLEOTIDE SEQUENCE [LARGE SCALE GENOMIC DNA]</scope>
    <source>
        <strain evidence="1 2">SEH01</strain>
    </source>
</reference>
<dbReference type="NCBIfam" id="TIGR02547">
    <property type="entry name" value="casA_cse1"/>
    <property type="match status" value="1"/>
</dbReference>
<name>A0ABY0CUY9_9DELT</name>
<comment type="caution">
    <text evidence="1">The sequence shown here is derived from an EMBL/GenBank/DDBJ whole genome shotgun (WGS) entry which is preliminary data.</text>
</comment>
<dbReference type="EMBL" id="SADD01000003">
    <property type="protein sequence ID" value="RVU45721.1"/>
    <property type="molecule type" value="Genomic_DNA"/>
</dbReference>
<dbReference type="CDD" id="cd09729">
    <property type="entry name" value="Cse1_I-E"/>
    <property type="match status" value="1"/>
</dbReference>
<proteinExistence type="predicted"/>
<keyword evidence="2" id="KW-1185">Reference proteome</keyword>
<dbReference type="Proteomes" id="UP000282926">
    <property type="component" value="Unassembled WGS sequence"/>
</dbReference>
<protein>
    <submittedName>
        <fullName evidence="1">Type I-E CRISPR-associated protein Cse1/CasA</fullName>
    </submittedName>
</protein>
<sequence>MSLNLIRDRWIPVVRMDGSKDVIRPAEMVAMGQESPPRQLLAARPDFNGTLIQFLIGLVQTTMMPSTPREWRRRRREEPSRAELEAAFEPWESAFELDAEEGPRFMQDFNCLEGEGKKKCLRNLLFNESGNSSSNKDLYTKRRNGVRFCSSCTAQAIFTLMLNATAGGSGHRVSLRGGGPMTTVVLGKSLWETVWSNVLDREFFIRKTRAGEVDTPEAIFPWLAPTVVSSDGTEVHPDQVNGLQAFWGMPRRIDLELQDCAPGHCGVCGERAEQTYESYRDKPHGVNYKGPWIHPLTSYQAGKTPSDAPNPTKGQLGGITYRNWVGFAINNPGRQAPAAVVERMQKLEGVGNIRTERLWAFGYDVDKDKVRSWHESKMPVVLVPEGQRERFEEHARAMVAGAGFAASVLVNALRRAFYGEPDVTSTGKVTWRVADAAKADKALFAGLEREFWGATEPLFYDEIDRVVGQKSLDASQLNAWRVGWGRTLRNEALAIFDRVAEPDPGRGFNPRAVVLARRGLSGTLRIEGKKFAKELTITELPAAAE</sequence>
<gene>
    <name evidence="1" type="primary">casA</name>
    <name evidence="1" type="ORF">EA187_08110</name>
</gene>
<evidence type="ECO:0000313" key="1">
    <source>
        <dbReference type="EMBL" id="RVU45721.1"/>
    </source>
</evidence>
<dbReference type="RefSeq" id="WP_127779922.1">
    <property type="nucleotide sequence ID" value="NZ_SADD01000003.1"/>
</dbReference>
<dbReference type="InterPro" id="IPR013381">
    <property type="entry name" value="CRISPR-assoc_prot_Cse1"/>
</dbReference>